<dbReference type="InterPro" id="IPR001750">
    <property type="entry name" value="ND/Mrp_TM"/>
</dbReference>
<keyword evidence="5" id="KW-0560">Oxidoreductase</keyword>
<proteinExistence type="predicted"/>
<evidence type="ECO:0000256" key="1">
    <source>
        <dbReference type="ARBA" id="ARBA00004651"/>
    </source>
</evidence>
<evidence type="ECO:0000256" key="4">
    <source>
        <dbReference type="ARBA" id="ARBA00022989"/>
    </source>
</evidence>
<sequence length="618" mass="69359">MTISYLIITAGIMSAIIYLVSKFNWKAGTILQTLTFLIIGYFLYHNGDYSSSQLAIFNNISLNFTYSYFNEIFLYLGISVMIIVSLFSIDGIKNYQYKPVYNFLTTLIFMSILGVFGAADFITLFIFWELMTWVSFFLISMGKKYSKKAALLFLFMSMIAAYLMITGIFLIDNAVGGITFSNLINNYGSISYSLKFKILMLFVLAGLIKGGVYPLHIWMRTSYSESPDSFTSILSGILMKFGFYLIYLIGLFFPVAFILKNNPSKLISELPSSTFFAYLAGISIIIGTIAAILQNDAKKLIAFSSVSHAGYILLAFTYGTSMAFAGGVTHILVHALTALGMFLSIGAVYFRTGTTKIDELGGLIKNMPLTFTTYLVSIISLAGIPPLFGFVSKWMIYQSLIINGSYFLAFAAFFGSIGSFMYVFRPLAGVFLGQRPKKFENVKEVPFFMKAGMLIVTILTVLFGVLPGLVLKPIISMQQSIGIEPIKASLYRLFSGLTTLDMLVVFTVFGAGFILALIIFLLFAKPTRVKQHEQYTAGEIVPELQTQPSIYHYAKNYYKPFSRIFDKFPSMEKLYKKGAEYLSSSFGVIEEFFYEESINGYIWLISITFLVIIAIRWF</sequence>
<feature type="transmembrane region" description="Helical" evidence="8">
    <location>
        <begin position="445"/>
        <end position="470"/>
    </location>
</feature>
<dbReference type="PANTHER" id="PTHR42682">
    <property type="entry name" value="HYDROGENASE-4 COMPONENT F"/>
    <property type="match status" value="1"/>
</dbReference>
<dbReference type="Proteomes" id="UP000324143">
    <property type="component" value="Unassembled WGS sequence"/>
</dbReference>
<comment type="caution">
    <text evidence="10">The sequence shown here is derived from an EMBL/GenBank/DDBJ whole genome shotgun (WGS) entry which is preliminary data.</text>
</comment>
<dbReference type="PANTHER" id="PTHR42682:SF3">
    <property type="entry name" value="FORMATE HYDROGENLYASE SUBUNIT 3-RELATED"/>
    <property type="match status" value="1"/>
</dbReference>
<evidence type="ECO:0000313" key="10">
    <source>
        <dbReference type="EMBL" id="TYB31420.1"/>
    </source>
</evidence>
<feature type="transmembrane region" description="Helical" evidence="8">
    <location>
        <begin position="502"/>
        <end position="524"/>
    </location>
</feature>
<evidence type="ECO:0000256" key="7">
    <source>
        <dbReference type="RuleBase" id="RU000320"/>
    </source>
</evidence>
<feature type="transmembrane region" description="Helical" evidence="8">
    <location>
        <begin position="72"/>
        <end position="89"/>
    </location>
</feature>
<feature type="transmembrane region" description="Helical" evidence="8">
    <location>
        <begin position="230"/>
        <end position="255"/>
    </location>
</feature>
<reference evidence="10" key="1">
    <citation type="submission" date="2019-08" db="EMBL/GenBank/DDBJ databases">
        <title>Genomic characterization of a novel candidate phylum (ARYD3) from a high temperature, high salinity tertiary oil reservoir in north central Oklahoma, USA.</title>
        <authorList>
            <person name="Youssef N.H."/>
            <person name="Yadav A."/>
            <person name="Elshahed M.S."/>
        </authorList>
    </citation>
    <scope>NUCLEOTIDE SEQUENCE [LARGE SCALE GENOMIC DNA]</scope>
    <source>
        <strain evidence="10">ARYD3</strain>
    </source>
</reference>
<dbReference type="EMBL" id="VSIX01000033">
    <property type="protein sequence ID" value="TYB31420.1"/>
    <property type="molecule type" value="Genomic_DNA"/>
</dbReference>
<keyword evidence="3 7" id="KW-0812">Transmembrane</keyword>
<evidence type="ECO:0000313" key="11">
    <source>
        <dbReference type="Proteomes" id="UP000324143"/>
    </source>
</evidence>
<dbReference type="PRINTS" id="PR01437">
    <property type="entry name" value="NUOXDRDTASE4"/>
</dbReference>
<keyword evidence="4 8" id="KW-1133">Transmembrane helix</keyword>
<protein>
    <recommendedName>
        <fullName evidence="9">NADH:quinone oxidoreductase/Mrp antiporter transmembrane domain-containing protein</fullName>
    </recommendedName>
</protein>
<dbReference type="InterPro" id="IPR052175">
    <property type="entry name" value="ComplexI-like_HydComp"/>
</dbReference>
<feature type="transmembrane region" description="Helical" evidence="8">
    <location>
        <begin position="331"/>
        <end position="350"/>
    </location>
</feature>
<keyword evidence="2" id="KW-1003">Cell membrane</keyword>
<keyword evidence="11" id="KW-1185">Reference proteome</keyword>
<feature type="transmembrane region" description="Helical" evidence="8">
    <location>
        <begin position="6"/>
        <end position="21"/>
    </location>
</feature>
<dbReference type="GO" id="GO:0005886">
    <property type="term" value="C:plasma membrane"/>
    <property type="evidence" value="ECO:0007669"/>
    <property type="project" value="UniProtKB-SubCell"/>
</dbReference>
<accession>A0A5D0MJ15</accession>
<feature type="transmembrane region" description="Helical" evidence="8">
    <location>
        <begin position="149"/>
        <end position="171"/>
    </location>
</feature>
<evidence type="ECO:0000256" key="6">
    <source>
        <dbReference type="ARBA" id="ARBA00023136"/>
    </source>
</evidence>
<gene>
    <name evidence="10" type="ORF">FXF47_03650</name>
</gene>
<dbReference type="GO" id="GO:0008137">
    <property type="term" value="F:NADH dehydrogenase (ubiquinone) activity"/>
    <property type="evidence" value="ECO:0007669"/>
    <property type="project" value="InterPro"/>
</dbReference>
<evidence type="ECO:0000259" key="9">
    <source>
        <dbReference type="Pfam" id="PF00361"/>
    </source>
</evidence>
<comment type="subcellular location">
    <subcellularLocation>
        <location evidence="1">Cell membrane</location>
        <topology evidence="1">Multi-pass membrane protein</topology>
    </subcellularLocation>
    <subcellularLocation>
        <location evidence="7">Membrane</location>
        <topology evidence="7">Multi-pass membrane protein</topology>
    </subcellularLocation>
</comment>
<feature type="transmembrane region" description="Helical" evidence="8">
    <location>
        <begin position="600"/>
        <end position="617"/>
    </location>
</feature>
<evidence type="ECO:0000256" key="2">
    <source>
        <dbReference type="ARBA" id="ARBA00022475"/>
    </source>
</evidence>
<feature type="transmembrane region" description="Helical" evidence="8">
    <location>
        <begin position="28"/>
        <end position="44"/>
    </location>
</feature>
<feature type="transmembrane region" description="Helical" evidence="8">
    <location>
        <begin position="300"/>
        <end position="319"/>
    </location>
</feature>
<feature type="domain" description="NADH:quinone oxidoreductase/Mrp antiporter transmembrane" evidence="9">
    <location>
        <begin position="118"/>
        <end position="416"/>
    </location>
</feature>
<evidence type="ECO:0000256" key="5">
    <source>
        <dbReference type="ARBA" id="ARBA00023002"/>
    </source>
</evidence>
<keyword evidence="6 8" id="KW-0472">Membrane</keyword>
<dbReference type="GO" id="GO:0042773">
    <property type="term" value="P:ATP synthesis coupled electron transport"/>
    <property type="evidence" value="ECO:0007669"/>
    <property type="project" value="InterPro"/>
</dbReference>
<evidence type="ECO:0000256" key="3">
    <source>
        <dbReference type="ARBA" id="ARBA00022692"/>
    </source>
</evidence>
<evidence type="ECO:0000256" key="8">
    <source>
        <dbReference type="SAM" id="Phobius"/>
    </source>
</evidence>
<feature type="transmembrane region" description="Helical" evidence="8">
    <location>
        <begin position="198"/>
        <end position="218"/>
    </location>
</feature>
<dbReference type="Pfam" id="PF00361">
    <property type="entry name" value="Proton_antipo_M"/>
    <property type="match status" value="1"/>
</dbReference>
<feature type="transmembrane region" description="Helical" evidence="8">
    <location>
        <begin position="101"/>
        <end position="119"/>
    </location>
</feature>
<organism evidence="10 11">
    <name type="scientific">Candidatus Mcinerneyibacterium aminivorans</name>
    <dbReference type="NCBI Taxonomy" id="2703815"/>
    <lineage>
        <taxon>Bacteria</taxon>
        <taxon>Candidatus Macinerneyibacteriota</taxon>
        <taxon>Candidatus Mcinerneyibacteria</taxon>
        <taxon>Candidatus Mcinerneyibacteriales</taxon>
        <taxon>Candidatus Mcinerneyibacteriaceae</taxon>
        <taxon>Candidatus Mcinerneyibacterium</taxon>
    </lineage>
</organism>
<feature type="transmembrane region" description="Helical" evidence="8">
    <location>
        <begin position="371"/>
        <end position="392"/>
    </location>
</feature>
<dbReference type="InterPro" id="IPR003918">
    <property type="entry name" value="NADH_UbQ_OxRdtase"/>
</dbReference>
<feature type="transmembrane region" description="Helical" evidence="8">
    <location>
        <begin position="404"/>
        <end position="424"/>
    </location>
</feature>
<dbReference type="GO" id="GO:0016491">
    <property type="term" value="F:oxidoreductase activity"/>
    <property type="evidence" value="ECO:0007669"/>
    <property type="project" value="UniProtKB-KW"/>
</dbReference>
<feature type="transmembrane region" description="Helical" evidence="8">
    <location>
        <begin position="275"/>
        <end position="293"/>
    </location>
</feature>
<feature type="transmembrane region" description="Helical" evidence="8">
    <location>
        <begin position="125"/>
        <end position="142"/>
    </location>
</feature>
<dbReference type="AlphaFoldDB" id="A0A5D0MJ15"/>
<name>A0A5D0MJ15_9BACT</name>